<evidence type="ECO:0000256" key="11">
    <source>
        <dbReference type="PIRSR" id="PIRSR604329-50"/>
    </source>
</evidence>
<evidence type="ECO:0000313" key="13">
    <source>
        <dbReference type="Proteomes" id="UP000500930"/>
    </source>
</evidence>
<evidence type="ECO:0000256" key="5">
    <source>
        <dbReference type="ARBA" id="ARBA00022748"/>
    </source>
</evidence>
<dbReference type="GO" id="GO:0017003">
    <property type="term" value="P:protein-heme linkage"/>
    <property type="evidence" value="ECO:0007669"/>
    <property type="project" value="UniProtKB-UniRule"/>
</dbReference>
<feature type="topological domain" description="Extracellular" evidence="10">
    <location>
        <begin position="29"/>
        <end position="138"/>
    </location>
</feature>
<evidence type="ECO:0000256" key="7">
    <source>
        <dbReference type="ARBA" id="ARBA00022989"/>
    </source>
</evidence>
<protein>
    <recommendedName>
        <fullName evidence="10">Cytochrome c-type biogenesis protein CcmE</fullName>
    </recommendedName>
    <alternativeName>
        <fullName evidence="10">Cytochrome c maturation protein E</fullName>
    </alternativeName>
    <alternativeName>
        <fullName evidence="10">Heme chaperone CcmE</fullName>
    </alternativeName>
</protein>
<accession>A0A858PY13</accession>
<keyword evidence="3 10" id="KW-0812">Transmembrane</keyword>
<dbReference type="GO" id="GO:0017004">
    <property type="term" value="P:cytochrome complex assembly"/>
    <property type="evidence" value="ECO:0007669"/>
    <property type="project" value="UniProtKB-KW"/>
</dbReference>
<feature type="topological domain" description="Cytoplasmic" evidence="10">
    <location>
        <begin position="1"/>
        <end position="7"/>
    </location>
</feature>
<keyword evidence="4 10" id="KW-0479">Metal-binding</keyword>
<dbReference type="GO" id="GO:0020037">
    <property type="term" value="F:heme binding"/>
    <property type="evidence" value="ECO:0007669"/>
    <property type="project" value="InterPro"/>
</dbReference>
<keyword evidence="6 10" id="KW-0735">Signal-anchor</keyword>
<proteinExistence type="inferred from homology"/>
<dbReference type="PANTHER" id="PTHR34128">
    <property type="entry name" value="CYTOCHROME C-TYPE BIOGENESIS PROTEIN CCME HOMOLOG, MITOCHONDRIAL"/>
    <property type="match status" value="1"/>
</dbReference>
<keyword evidence="5 10" id="KW-0201">Cytochrome c-type biogenesis</keyword>
<dbReference type="GO" id="GO:0046872">
    <property type="term" value="F:metal ion binding"/>
    <property type="evidence" value="ECO:0007669"/>
    <property type="project" value="UniProtKB-KW"/>
</dbReference>
<dbReference type="Gene3D" id="2.40.50.140">
    <property type="entry name" value="Nucleic acid-binding proteins"/>
    <property type="match status" value="1"/>
</dbReference>
<comment type="function">
    <text evidence="10">Heme chaperone required for the biogenesis of c-type cytochromes. Transiently binds heme delivered by CcmC and transfers the heme to apo-cytochromes in a process facilitated by CcmF and CcmH.</text>
</comment>
<dbReference type="RefSeq" id="WP_169193134.1">
    <property type="nucleotide sequence ID" value="NZ_CP046391.1"/>
</dbReference>
<dbReference type="Proteomes" id="UP000500930">
    <property type="component" value="Chromosome"/>
</dbReference>
<evidence type="ECO:0000256" key="4">
    <source>
        <dbReference type="ARBA" id="ARBA00022723"/>
    </source>
</evidence>
<dbReference type="GO" id="GO:0005886">
    <property type="term" value="C:plasma membrane"/>
    <property type="evidence" value="ECO:0007669"/>
    <property type="project" value="UniProtKB-SubCell"/>
</dbReference>
<dbReference type="EMBL" id="CP046391">
    <property type="protein sequence ID" value="QJC27493.1"/>
    <property type="molecule type" value="Genomic_DNA"/>
</dbReference>
<evidence type="ECO:0000256" key="9">
    <source>
        <dbReference type="ARBA" id="ARBA00023136"/>
    </source>
</evidence>
<evidence type="ECO:0000256" key="2">
    <source>
        <dbReference type="ARBA" id="ARBA00022617"/>
    </source>
</evidence>
<name>A0A858PY13_9RICK</name>
<sequence>MKRKHKRFLFAAIAFSAIGCVSTFVLLELKKNASFFCTTTELLSKAGDELRGPVRVGGMIIKGSIEHADDAVTFTITDFKTDLQVKYAGVLPPLFGEDMGAIAKGRLSGGIFEADELLAKHDERYMPKKYTVSGEIIR</sequence>
<evidence type="ECO:0000313" key="12">
    <source>
        <dbReference type="EMBL" id="QJC27493.1"/>
    </source>
</evidence>
<dbReference type="InterPro" id="IPR004329">
    <property type="entry name" value="CcmE"/>
</dbReference>
<keyword evidence="7 10" id="KW-1133">Transmembrane helix</keyword>
<evidence type="ECO:0000256" key="6">
    <source>
        <dbReference type="ARBA" id="ARBA00022968"/>
    </source>
</evidence>
<evidence type="ECO:0000256" key="10">
    <source>
        <dbReference type="HAMAP-Rule" id="MF_01959"/>
    </source>
</evidence>
<dbReference type="HAMAP" id="MF_01959">
    <property type="entry name" value="CcmE"/>
    <property type="match status" value="1"/>
</dbReference>
<evidence type="ECO:0000256" key="1">
    <source>
        <dbReference type="ARBA" id="ARBA00004370"/>
    </source>
</evidence>
<dbReference type="InterPro" id="IPR036127">
    <property type="entry name" value="CcmE-like_sf"/>
</dbReference>
<dbReference type="AlphaFoldDB" id="A0A858PY13"/>
<organism evidence="12 13">
    <name type="scientific">Anaplasma platys</name>
    <dbReference type="NCBI Taxonomy" id="949"/>
    <lineage>
        <taxon>Bacteria</taxon>
        <taxon>Pseudomonadati</taxon>
        <taxon>Pseudomonadota</taxon>
        <taxon>Alphaproteobacteria</taxon>
        <taxon>Rickettsiales</taxon>
        <taxon>Anaplasmataceae</taxon>
        <taxon>Anaplasma</taxon>
    </lineage>
</organism>
<dbReference type="InterPro" id="IPR012340">
    <property type="entry name" value="NA-bd_OB-fold"/>
</dbReference>
<evidence type="ECO:0000256" key="8">
    <source>
        <dbReference type="ARBA" id="ARBA00023004"/>
    </source>
</evidence>
<dbReference type="SUPFAM" id="SSF82093">
    <property type="entry name" value="Heme chaperone CcmE"/>
    <property type="match status" value="1"/>
</dbReference>
<evidence type="ECO:0000256" key="3">
    <source>
        <dbReference type="ARBA" id="ARBA00022692"/>
    </source>
</evidence>
<comment type="similarity">
    <text evidence="10">Belongs to the CcmE/CycJ family.</text>
</comment>
<dbReference type="Pfam" id="PF03100">
    <property type="entry name" value="CcmE"/>
    <property type="match status" value="1"/>
</dbReference>
<dbReference type="PANTHER" id="PTHR34128:SF2">
    <property type="entry name" value="CYTOCHROME C-TYPE BIOGENESIS PROTEIN CCME HOMOLOG, MITOCHONDRIAL"/>
    <property type="match status" value="1"/>
</dbReference>
<dbReference type="NCBIfam" id="NF009727">
    <property type="entry name" value="PRK13254.1-1"/>
    <property type="match status" value="1"/>
</dbReference>
<comment type="subcellular location">
    <subcellularLocation>
        <location evidence="10">Cell membrane</location>
        <topology evidence="10">Single-pass type II membrane protein</topology>
    </subcellularLocation>
    <subcellularLocation>
        <location evidence="1">Membrane</location>
    </subcellularLocation>
</comment>
<feature type="binding site" description="axial binding residue" evidence="10 11">
    <location>
        <position position="125"/>
    </location>
    <ligand>
        <name>heme</name>
        <dbReference type="ChEBI" id="CHEBI:30413"/>
    </ligand>
    <ligandPart>
        <name>Fe</name>
        <dbReference type="ChEBI" id="CHEBI:18248"/>
    </ligandPart>
</feature>
<keyword evidence="2 10" id="KW-0349">Heme</keyword>
<dbReference type="KEGG" id="aplt:ANPL_01975"/>
<dbReference type="PROSITE" id="PS51257">
    <property type="entry name" value="PROKAR_LIPOPROTEIN"/>
    <property type="match status" value="1"/>
</dbReference>
<keyword evidence="13" id="KW-1185">Reference proteome</keyword>
<reference evidence="12 13" key="1">
    <citation type="journal article" date="2020" name="Pathogens">
        <title>First Whole Genome Sequence of Anaplasma platys, an Obligate Intracellular Rickettsial Pathogen of Dogs.</title>
        <authorList>
            <person name="Llanes A."/>
            <person name="Rajeev S."/>
        </authorList>
    </citation>
    <scope>NUCLEOTIDE SEQUENCE [LARGE SCALE GENOMIC DNA]</scope>
    <source>
        <strain evidence="12 13">S3</strain>
    </source>
</reference>
<keyword evidence="9 10" id="KW-0472">Membrane</keyword>
<gene>
    <name evidence="10 12" type="primary">ccmE</name>
    <name evidence="10" type="synonym">cycJ</name>
    <name evidence="12" type="ORF">ANPL_01975</name>
</gene>
<feature type="binding site" description="covalent" evidence="10 11">
    <location>
        <position position="121"/>
    </location>
    <ligand>
        <name>heme</name>
        <dbReference type="ChEBI" id="CHEBI:30413"/>
    </ligand>
</feature>
<keyword evidence="10" id="KW-1003">Cell membrane</keyword>
<keyword evidence="8 10" id="KW-0408">Iron</keyword>